<evidence type="ECO:0000256" key="4">
    <source>
        <dbReference type="ARBA" id="ARBA00012949"/>
    </source>
</evidence>
<comment type="catalytic activity">
    <reaction evidence="12">
        <text>4 Fe(II)-[cytochrome c] + O2 + 8 H(+)(in) = 4 Fe(III)-[cytochrome c] + 2 H2O + 4 H(+)(out)</text>
        <dbReference type="Rhea" id="RHEA:11436"/>
        <dbReference type="Rhea" id="RHEA-COMP:10350"/>
        <dbReference type="Rhea" id="RHEA-COMP:14399"/>
        <dbReference type="ChEBI" id="CHEBI:15377"/>
        <dbReference type="ChEBI" id="CHEBI:15378"/>
        <dbReference type="ChEBI" id="CHEBI:15379"/>
        <dbReference type="ChEBI" id="CHEBI:29033"/>
        <dbReference type="ChEBI" id="CHEBI:29034"/>
        <dbReference type="EC" id="7.1.1.9"/>
    </reaction>
</comment>
<evidence type="ECO:0000256" key="1">
    <source>
        <dbReference type="ARBA" id="ARBA00002536"/>
    </source>
</evidence>
<keyword evidence="9 13" id="KW-0472">Membrane</keyword>
<evidence type="ECO:0000256" key="13">
    <source>
        <dbReference type="SAM" id="Phobius"/>
    </source>
</evidence>
<feature type="transmembrane region" description="Helical" evidence="13">
    <location>
        <begin position="103"/>
        <end position="122"/>
    </location>
</feature>
<proteinExistence type="inferred from homology"/>
<dbReference type="EC" id="7.1.1.9" evidence="4"/>
<gene>
    <name evidence="14" type="ORF">GPJ59_24930</name>
</gene>
<dbReference type="EMBL" id="WTFF01000212">
    <property type="protein sequence ID" value="MBW5485035.1"/>
    <property type="molecule type" value="Genomic_DNA"/>
</dbReference>
<keyword evidence="15" id="KW-1185">Reference proteome</keyword>
<comment type="subcellular location">
    <subcellularLocation>
        <location evidence="2">Cell membrane</location>
        <topology evidence="2">Multi-pass membrane protein</topology>
    </subcellularLocation>
</comment>
<evidence type="ECO:0000313" key="15">
    <source>
        <dbReference type="Proteomes" id="UP000812013"/>
    </source>
</evidence>
<keyword evidence="5" id="KW-1003">Cell membrane</keyword>
<comment type="function">
    <text evidence="1">Part of cytochrome c oxidase, its function is unknown.</text>
</comment>
<evidence type="ECO:0000256" key="11">
    <source>
        <dbReference type="ARBA" id="ARBA00031401"/>
    </source>
</evidence>
<feature type="transmembrane region" description="Helical" evidence="13">
    <location>
        <begin position="75"/>
        <end position="97"/>
    </location>
</feature>
<keyword evidence="6 13" id="KW-0812">Transmembrane</keyword>
<evidence type="ECO:0000256" key="8">
    <source>
        <dbReference type="ARBA" id="ARBA00022989"/>
    </source>
</evidence>
<evidence type="ECO:0000256" key="6">
    <source>
        <dbReference type="ARBA" id="ARBA00022692"/>
    </source>
</evidence>
<evidence type="ECO:0000256" key="10">
    <source>
        <dbReference type="ARBA" id="ARBA00031366"/>
    </source>
</evidence>
<feature type="transmembrane region" description="Helical" evidence="13">
    <location>
        <begin position="33"/>
        <end position="50"/>
    </location>
</feature>
<evidence type="ECO:0000256" key="2">
    <source>
        <dbReference type="ARBA" id="ARBA00004651"/>
    </source>
</evidence>
<evidence type="ECO:0000256" key="3">
    <source>
        <dbReference type="ARBA" id="ARBA00006870"/>
    </source>
</evidence>
<dbReference type="RefSeq" id="WP_219669943.1">
    <property type="nucleotide sequence ID" value="NZ_WTFF01000212.1"/>
</dbReference>
<comment type="similarity">
    <text evidence="3">Belongs to the cytochrome c oxidase bacterial subunit CtaF family.</text>
</comment>
<protein>
    <recommendedName>
        <fullName evidence="4">cytochrome-c oxidase</fullName>
        <ecNumber evidence="4">7.1.1.9</ecNumber>
    </recommendedName>
    <alternativeName>
        <fullName evidence="11">Cytochrome aa3 subunit 4</fullName>
    </alternativeName>
    <alternativeName>
        <fullName evidence="10">Cytochrome c oxidase polypeptide IV</fullName>
    </alternativeName>
</protein>
<evidence type="ECO:0000256" key="7">
    <source>
        <dbReference type="ARBA" id="ARBA00022967"/>
    </source>
</evidence>
<sequence length="129" mass="13231">MKAEAWLFTGVALFFLVTGGVYAAFSADPAGIAALTVSLLMSGLVALFLWRQAGRGGPRPEDDERAEISAAEGRGFFFPARSFAPVCTAAGTALVGLGVAQGLWLALIGFGVLAPGIYGFVFRGGAAES</sequence>
<evidence type="ECO:0000256" key="9">
    <source>
        <dbReference type="ARBA" id="ARBA00023136"/>
    </source>
</evidence>
<keyword evidence="8 13" id="KW-1133">Transmembrane helix</keyword>
<dbReference type="Pfam" id="PF12270">
    <property type="entry name" value="Cyt_c_ox_IV"/>
    <property type="match status" value="1"/>
</dbReference>
<evidence type="ECO:0000256" key="12">
    <source>
        <dbReference type="ARBA" id="ARBA00047816"/>
    </source>
</evidence>
<evidence type="ECO:0000256" key="5">
    <source>
        <dbReference type="ARBA" id="ARBA00022475"/>
    </source>
</evidence>
<evidence type="ECO:0000313" key="14">
    <source>
        <dbReference type="EMBL" id="MBW5485035.1"/>
    </source>
</evidence>
<accession>A0ABS6ZBA2</accession>
<name>A0ABS6ZBA2_9ACTN</name>
<keyword evidence="7" id="KW-1278">Translocase</keyword>
<dbReference type="InterPro" id="IPR021050">
    <property type="entry name" value="Cyt_c_oxidase_su4_actinobac"/>
</dbReference>
<dbReference type="PIRSF" id="PIRSF017385">
    <property type="entry name" value="CtaF"/>
    <property type="match status" value="1"/>
</dbReference>
<reference evidence="14 15" key="1">
    <citation type="submission" date="2019-12" db="EMBL/GenBank/DDBJ databases">
        <title>Genome sequence of Streptomyces bambusae.</title>
        <authorList>
            <person name="Bansal K."/>
            <person name="Choksket S."/>
            <person name="Korpole S."/>
            <person name="Patil P.B."/>
        </authorList>
    </citation>
    <scope>NUCLEOTIDE SEQUENCE [LARGE SCALE GENOMIC DNA]</scope>
    <source>
        <strain evidence="14 15">SK60</strain>
    </source>
</reference>
<organism evidence="14 15">
    <name type="scientific">Streptomyces bambusae</name>
    <dbReference type="NCBI Taxonomy" id="1550616"/>
    <lineage>
        <taxon>Bacteria</taxon>
        <taxon>Bacillati</taxon>
        <taxon>Actinomycetota</taxon>
        <taxon>Actinomycetes</taxon>
        <taxon>Kitasatosporales</taxon>
        <taxon>Streptomycetaceae</taxon>
        <taxon>Streptomyces</taxon>
    </lineage>
</organism>
<comment type="caution">
    <text evidence="14">The sequence shown here is derived from an EMBL/GenBank/DDBJ whole genome shotgun (WGS) entry which is preliminary data.</text>
</comment>
<dbReference type="Proteomes" id="UP000812013">
    <property type="component" value="Unassembled WGS sequence"/>
</dbReference>